<organism evidence="3 4">
    <name type="scientific">Akkermansia biwaensis</name>
    <dbReference type="NCBI Taxonomy" id="2946555"/>
    <lineage>
        <taxon>Bacteria</taxon>
        <taxon>Pseudomonadati</taxon>
        <taxon>Verrucomicrobiota</taxon>
        <taxon>Verrucomicrobiia</taxon>
        <taxon>Verrucomicrobiales</taxon>
        <taxon>Akkermansiaceae</taxon>
        <taxon>Akkermansia</taxon>
    </lineage>
</organism>
<evidence type="ECO:0008006" key="5">
    <source>
        <dbReference type="Google" id="ProtNLM"/>
    </source>
</evidence>
<name>A0ABM7ZFD4_9BACT</name>
<reference evidence="3" key="1">
    <citation type="submission" date="2022-06" db="EMBL/GenBank/DDBJ databases">
        <title>Akkermansia biwalacus sp. nov., an anaerobic mucin-degrading bacterium isolated from human intestine.</title>
        <authorList>
            <person name="Kobayashi Y."/>
            <person name="Inoue S."/>
            <person name="Kawahara T."/>
            <person name="Kohda N."/>
        </authorList>
    </citation>
    <scope>NUCLEOTIDE SEQUENCE</scope>
    <source>
        <strain evidence="3">WON2089</strain>
    </source>
</reference>
<evidence type="ECO:0000313" key="4">
    <source>
        <dbReference type="Proteomes" id="UP001062263"/>
    </source>
</evidence>
<dbReference type="Gene3D" id="1.20.1170.10">
    <property type="match status" value="1"/>
</dbReference>
<accession>A0ABM7ZFD4</accession>
<feature type="compositionally biased region" description="Polar residues" evidence="2">
    <location>
        <begin position="179"/>
        <end position="188"/>
    </location>
</feature>
<protein>
    <recommendedName>
        <fullName evidence="5">Glycine zipper domain-containing protein</fullName>
    </recommendedName>
</protein>
<evidence type="ECO:0000256" key="1">
    <source>
        <dbReference type="SAM" id="Coils"/>
    </source>
</evidence>
<feature type="coiled-coil region" evidence="1">
    <location>
        <begin position="100"/>
        <end position="134"/>
    </location>
</feature>
<gene>
    <name evidence="3" type="ORF">Abiwalacus_09450</name>
</gene>
<keyword evidence="4" id="KW-1185">Reference proteome</keyword>
<feature type="compositionally biased region" description="Basic and acidic residues" evidence="2">
    <location>
        <begin position="208"/>
        <end position="218"/>
    </location>
</feature>
<feature type="compositionally biased region" description="Polar residues" evidence="2">
    <location>
        <begin position="197"/>
        <end position="207"/>
    </location>
</feature>
<evidence type="ECO:0000313" key="3">
    <source>
        <dbReference type="EMBL" id="BDL43371.1"/>
    </source>
</evidence>
<proteinExistence type="predicted"/>
<dbReference type="Proteomes" id="UP001062263">
    <property type="component" value="Chromosome"/>
</dbReference>
<sequence length="218" mass="23608">MIATLSLGISLLGSCAFTKNYSGSEDDRTRAQAKTVGTGAGAAIGGGTAFGIAKLFGANNKTAGLIAGAGALIGGYVGYHMGSKWGDSIVRERAAYRSQEEYLQANIKQSQKRIKDLNKENRHLSKSIASLKTEKQKLKSSHDAMAIKNHNESIKQGLKDIDYKMALLDKDIRTAKQAVASSPNTQEVNDLKEELSKLQSSRKTYSAQRKDLKNLSIR</sequence>
<dbReference type="EMBL" id="AP025943">
    <property type="protein sequence ID" value="BDL43371.1"/>
    <property type="molecule type" value="Genomic_DNA"/>
</dbReference>
<feature type="region of interest" description="Disordered" evidence="2">
    <location>
        <begin position="177"/>
        <end position="218"/>
    </location>
</feature>
<evidence type="ECO:0000256" key="2">
    <source>
        <dbReference type="SAM" id="MobiDB-lite"/>
    </source>
</evidence>
<keyword evidence="1" id="KW-0175">Coiled coil</keyword>